<comment type="caution">
    <text evidence="3">The sequence shown here is derived from an EMBL/GenBank/DDBJ whole genome shotgun (WGS) entry which is preliminary data.</text>
</comment>
<dbReference type="EMBL" id="JACCQK010000047">
    <property type="protein sequence ID" value="MBG0778549.1"/>
    <property type="molecule type" value="Genomic_DNA"/>
</dbReference>
<gene>
    <name evidence="3" type="ORF">H0S81_01270</name>
</gene>
<dbReference type="PANTHER" id="PTHR22946">
    <property type="entry name" value="DIENELACTONE HYDROLASE DOMAIN-CONTAINING PROTEIN-RELATED"/>
    <property type="match status" value="1"/>
</dbReference>
<proteinExistence type="predicted"/>
<sequence length="248" mass="27328">MKKICLIFIILCLGSTVQAVETQVVYKVDNALFEGFYISPAPGDPLVILIHDWDGLGEYEIRRARMLADQGYAVFAADMFGKGIRPEEISERKRLTGELYQDRERMRRLLQGALAAAADQGGDLENAVAMGYCFGGTVVLELARSGADLKGFVSFHGGLATPSDQDYSRTSGSLLVLHGSADTAVTMTEFADLTVALEKHEVAHEMITYGGAPHAFSVFGTDRYREDADQKSWRRFLNYLDQTLSVGR</sequence>
<feature type="signal peptide" evidence="1">
    <location>
        <begin position="1"/>
        <end position="19"/>
    </location>
</feature>
<organism evidence="3 4">
    <name type="scientific">Desulfotignum balticum</name>
    <dbReference type="NCBI Taxonomy" id="115781"/>
    <lineage>
        <taxon>Bacteria</taxon>
        <taxon>Pseudomonadati</taxon>
        <taxon>Thermodesulfobacteriota</taxon>
        <taxon>Desulfobacteria</taxon>
        <taxon>Desulfobacterales</taxon>
        <taxon>Desulfobacteraceae</taxon>
        <taxon>Desulfotignum</taxon>
    </lineage>
</organism>
<evidence type="ECO:0000313" key="3">
    <source>
        <dbReference type="EMBL" id="MBG0778549.1"/>
    </source>
</evidence>
<dbReference type="PANTHER" id="PTHR22946:SF0">
    <property type="entry name" value="DIENELACTONE HYDROLASE DOMAIN-CONTAINING PROTEIN"/>
    <property type="match status" value="1"/>
</dbReference>
<evidence type="ECO:0000259" key="2">
    <source>
        <dbReference type="Pfam" id="PF01738"/>
    </source>
</evidence>
<feature type="chain" id="PRO_5036840359" evidence="1">
    <location>
        <begin position="20"/>
        <end position="248"/>
    </location>
</feature>
<dbReference type="SUPFAM" id="SSF53474">
    <property type="entry name" value="alpha/beta-Hydrolases"/>
    <property type="match status" value="1"/>
</dbReference>
<dbReference type="InterPro" id="IPR050261">
    <property type="entry name" value="FrsA_esterase"/>
</dbReference>
<dbReference type="InterPro" id="IPR029058">
    <property type="entry name" value="AB_hydrolase_fold"/>
</dbReference>
<dbReference type="Gene3D" id="3.40.50.1820">
    <property type="entry name" value="alpha/beta hydrolase"/>
    <property type="match status" value="1"/>
</dbReference>
<accession>A0A931GAJ1</accession>
<evidence type="ECO:0000313" key="4">
    <source>
        <dbReference type="Proteomes" id="UP000706172"/>
    </source>
</evidence>
<evidence type="ECO:0000256" key="1">
    <source>
        <dbReference type="SAM" id="SignalP"/>
    </source>
</evidence>
<name>A0A931GAJ1_9BACT</name>
<feature type="domain" description="Dienelactone hydrolase" evidence="2">
    <location>
        <begin position="36"/>
        <end position="243"/>
    </location>
</feature>
<keyword evidence="1" id="KW-0732">Signal</keyword>
<dbReference type="Proteomes" id="UP000706172">
    <property type="component" value="Unassembled WGS sequence"/>
</dbReference>
<dbReference type="Pfam" id="PF01738">
    <property type="entry name" value="DLH"/>
    <property type="match status" value="1"/>
</dbReference>
<dbReference type="GO" id="GO:0016787">
    <property type="term" value="F:hydrolase activity"/>
    <property type="evidence" value="ECO:0007669"/>
    <property type="project" value="UniProtKB-KW"/>
</dbReference>
<reference evidence="3" key="1">
    <citation type="submission" date="2020-07" db="EMBL/GenBank/DDBJ databases">
        <title>Severe corrosion of carbon steel in oil field produced water can be linked to methanogenic archaea containing a special type of NiFe hydrogenase.</title>
        <authorList>
            <person name="Lahme S."/>
            <person name="Mand J."/>
            <person name="Longwell J."/>
            <person name="Smith R."/>
            <person name="Enning D."/>
        </authorList>
    </citation>
    <scope>NUCLEOTIDE SEQUENCE</scope>
    <source>
        <strain evidence="3">MIC098Bin6</strain>
    </source>
</reference>
<dbReference type="AlphaFoldDB" id="A0A931GAJ1"/>
<keyword evidence="3" id="KW-0378">Hydrolase</keyword>
<dbReference type="InterPro" id="IPR002925">
    <property type="entry name" value="Dienelactn_hydro"/>
</dbReference>
<protein>
    <submittedName>
        <fullName evidence="3">Dienelactone hydrolase family protein</fullName>
    </submittedName>
</protein>